<sequence>MLELEPCSGCSGTAEVDARWSDLPLLVCFFVAGLIDSVAFDLYSCFVNMQTGNTIFIGLGVSGQPDNLPGKAWLRCLLAIIFFAIGTLFFSSLHRWFGPRRRWVLITSFLAQAISVGIVALLVTAGIVRDGHDGRTNTQKDGYIITRVQDSFPRSDFVPIALLAFQSAGQAIASRALGFGSLPTIVLTSLYCDLMSDAELFTASVCANSYRNRRVGGIVLFLAGAVTGGFLSKSGTGFGGTLWIASSLKLCISFCWCTWKSKL</sequence>
<evidence type="ECO:0000313" key="3">
    <source>
        <dbReference type="Proteomes" id="UP000287144"/>
    </source>
</evidence>
<keyword evidence="3" id="KW-1185">Reference proteome</keyword>
<gene>
    <name evidence="2" type="ORF">CEP52_013688</name>
</gene>
<keyword evidence="1" id="KW-0472">Membrane</keyword>
<feature type="transmembrane region" description="Helical" evidence="1">
    <location>
        <begin position="238"/>
        <end position="259"/>
    </location>
</feature>
<dbReference type="AlphaFoldDB" id="A0A428SSA1"/>
<feature type="transmembrane region" description="Helical" evidence="1">
    <location>
        <begin position="103"/>
        <end position="128"/>
    </location>
</feature>
<keyword evidence="1" id="KW-1133">Transmembrane helix</keyword>
<feature type="transmembrane region" description="Helical" evidence="1">
    <location>
        <begin position="215"/>
        <end position="232"/>
    </location>
</feature>
<dbReference type="PANTHER" id="PTHR37488">
    <property type="entry name" value="DUF1275 DOMAIN-CONTAINING PROTEIN"/>
    <property type="match status" value="1"/>
</dbReference>
<feature type="transmembrane region" description="Helical" evidence="1">
    <location>
        <begin position="23"/>
        <end position="43"/>
    </location>
</feature>
<evidence type="ECO:0008006" key="4">
    <source>
        <dbReference type="Google" id="ProtNLM"/>
    </source>
</evidence>
<dbReference type="PANTHER" id="PTHR37488:SF7">
    <property type="entry name" value="DUF1275 DOMAIN PROTEIN"/>
    <property type="match status" value="1"/>
</dbReference>
<dbReference type="EMBL" id="NKCK01000198">
    <property type="protein sequence ID" value="RSL92681.1"/>
    <property type="molecule type" value="Genomic_DNA"/>
</dbReference>
<feature type="transmembrane region" description="Helical" evidence="1">
    <location>
        <begin position="72"/>
        <end position="91"/>
    </location>
</feature>
<accession>A0A428SSA1</accession>
<keyword evidence="1" id="KW-0812">Transmembrane</keyword>
<comment type="caution">
    <text evidence="2">The sequence shown here is derived from an EMBL/GenBank/DDBJ whole genome shotgun (WGS) entry which is preliminary data.</text>
</comment>
<evidence type="ECO:0000256" key="1">
    <source>
        <dbReference type="SAM" id="Phobius"/>
    </source>
</evidence>
<organism evidence="2 3">
    <name type="scientific">Fusarium oligoseptatum</name>
    <dbReference type="NCBI Taxonomy" id="2604345"/>
    <lineage>
        <taxon>Eukaryota</taxon>
        <taxon>Fungi</taxon>
        <taxon>Dikarya</taxon>
        <taxon>Ascomycota</taxon>
        <taxon>Pezizomycotina</taxon>
        <taxon>Sordariomycetes</taxon>
        <taxon>Hypocreomycetidae</taxon>
        <taxon>Hypocreales</taxon>
        <taxon>Nectriaceae</taxon>
        <taxon>Fusarium</taxon>
        <taxon>Fusarium solani species complex</taxon>
    </lineage>
</organism>
<dbReference type="InterPro" id="IPR010699">
    <property type="entry name" value="DUF1275"/>
</dbReference>
<dbReference type="Pfam" id="PF06912">
    <property type="entry name" value="DUF1275"/>
    <property type="match status" value="1"/>
</dbReference>
<dbReference type="Proteomes" id="UP000287144">
    <property type="component" value="Unassembled WGS sequence"/>
</dbReference>
<reference evidence="2 3" key="1">
    <citation type="submission" date="2017-06" db="EMBL/GenBank/DDBJ databases">
        <title>Comparative genomic analysis of Ambrosia Fusariam Clade fungi.</title>
        <authorList>
            <person name="Stajich J.E."/>
            <person name="Carrillo J."/>
            <person name="Kijimoto T."/>
            <person name="Eskalen A."/>
            <person name="O'Donnell K."/>
            <person name="Kasson M."/>
        </authorList>
    </citation>
    <scope>NUCLEOTIDE SEQUENCE [LARGE SCALE GENOMIC DNA]</scope>
    <source>
        <strain evidence="2 3">NRRL62579</strain>
    </source>
</reference>
<protein>
    <recommendedName>
        <fullName evidence="4">DUF1275 domain protein</fullName>
    </recommendedName>
</protein>
<proteinExistence type="predicted"/>
<evidence type="ECO:0000313" key="2">
    <source>
        <dbReference type="EMBL" id="RSL92681.1"/>
    </source>
</evidence>
<name>A0A428SSA1_9HYPO</name>